<keyword evidence="7 8" id="KW-0961">Cell wall biogenesis/degradation</keyword>
<dbReference type="InterPro" id="IPR036615">
    <property type="entry name" value="Mur_ligase_C_dom_sf"/>
</dbReference>
<reference evidence="12" key="1">
    <citation type="submission" date="2017-08" db="EMBL/GenBank/DDBJ databases">
        <title>Direct submision.</title>
        <authorList>
            <person name="Kim S.-J."/>
            <person name="Rhee S.-K."/>
        </authorList>
    </citation>
    <scope>NUCLEOTIDE SEQUENCE [LARGE SCALE GENOMIC DNA]</scope>
    <source>
        <strain evidence="12">GI5</strain>
    </source>
</reference>
<dbReference type="SUPFAM" id="SSF51984">
    <property type="entry name" value="MurCD N-terminal domain"/>
    <property type="match status" value="1"/>
</dbReference>
<evidence type="ECO:0000313" key="12">
    <source>
        <dbReference type="Proteomes" id="UP000235116"/>
    </source>
</evidence>
<comment type="subcellular location">
    <subcellularLocation>
        <location evidence="1 7 8">Cytoplasm</location>
    </subcellularLocation>
</comment>
<keyword evidence="3 7" id="KW-0963">Cytoplasm</keyword>
<evidence type="ECO:0000313" key="11">
    <source>
        <dbReference type="EMBL" id="AUM14092.1"/>
    </source>
</evidence>
<dbReference type="HAMAP" id="MF_00639">
    <property type="entry name" value="MurD"/>
    <property type="match status" value="1"/>
</dbReference>
<dbReference type="Pfam" id="PF08245">
    <property type="entry name" value="Mur_ligase_M"/>
    <property type="match status" value="1"/>
</dbReference>
<keyword evidence="7 8" id="KW-0131">Cell cycle</keyword>
<proteinExistence type="inferred from homology"/>
<dbReference type="GO" id="GO:0051301">
    <property type="term" value="P:cell division"/>
    <property type="evidence" value="ECO:0007669"/>
    <property type="project" value="UniProtKB-KW"/>
</dbReference>
<evidence type="ECO:0000256" key="2">
    <source>
        <dbReference type="ARBA" id="ARBA00004752"/>
    </source>
</evidence>
<dbReference type="EC" id="6.3.2.9" evidence="7 8"/>
<dbReference type="SUPFAM" id="SSF53623">
    <property type="entry name" value="MurD-like peptide ligases, catalytic domain"/>
    <property type="match status" value="1"/>
</dbReference>
<comment type="similarity">
    <text evidence="7">Belongs to the MurCDEF family.</text>
</comment>
<dbReference type="GO" id="GO:0008360">
    <property type="term" value="P:regulation of cell shape"/>
    <property type="evidence" value="ECO:0007669"/>
    <property type="project" value="UniProtKB-KW"/>
</dbReference>
<dbReference type="InterPro" id="IPR036565">
    <property type="entry name" value="Mur-like_cat_sf"/>
</dbReference>
<dbReference type="Pfam" id="PF02875">
    <property type="entry name" value="Mur_ligase_C"/>
    <property type="match status" value="1"/>
</dbReference>
<dbReference type="GO" id="GO:0071555">
    <property type="term" value="P:cell wall organization"/>
    <property type="evidence" value="ECO:0007669"/>
    <property type="project" value="UniProtKB-KW"/>
</dbReference>
<evidence type="ECO:0000256" key="1">
    <source>
        <dbReference type="ARBA" id="ARBA00004496"/>
    </source>
</evidence>
<evidence type="ECO:0000256" key="7">
    <source>
        <dbReference type="HAMAP-Rule" id="MF_00639"/>
    </source>
</evidence>
<keyword evidence="7 8" id="KW-0133">Cell shape</keyword>
<keyword evidence="7 8" id="KW-0573">Peptidoglycan synthesis</keyword>
<evidence type="ECO:0000259" key="9">
    <source>
        <dbReference type="Pfam" id="PF02875"/>
    </source>
</evidence>
<evidence type="ECO:0000256" key="8">
    <source>
        <dbReference type="RuleBase" id="RU003664"/>
    </source>
</evidence>
<dbReference type="Proteomes" id="UP000235116">
    <property type="component" value="Chromosome"/>
</dbReference>
<keyword evidence="7 8" id="KW-0132">Cell division</keyword>
<dbReference type="Gene3D" id="3.40.1190.10">
    <property type="entry name" value="Mur-like, catalytic domain"/>
    <property type="match status" value="1"/>
</dbReference>
<dbReference type="InterPro" id="IPR005762">
    <property type="entry name" value="MurD"/>
</dbReference>
<evidence type="ECO:0000256" key="5">
    <source>
        <dbReference type="ARBA" id="ARBA00022741"/>
    </source>
</evidence>
<dbReference type="GO" id="GO:0009252">
    <property type="term" value="P:peptidoglycan biosynthetic process"/>
    <property type="evidence" value="ECO:0007669"/>
    <property type="project" value="UniProtKB-UniRule"/>
</dbReference>
<dbReference type="GO" id="GO:0008764">
    <property type="term" value="F:UDP-N-acetylmuramoylalanine-D-glutamate ligase activity"/>
    <property type="evidence" value="ECO:0007669"/>
    <property type="project" value="UniProtKB-UniRule"/>
</dbReference>
<sequence length="453" mass="48576">MRKSSVAKLKAKHVVIGLGKSGLSCVRFLKRLGCDVVVIDTRTQPPGKDQLKCEFSDVELYTGELDQFDLTKAQELVISPGISIRTPAIAKAIAAGVPYSGDVELFAKSVDAPVIAITGSNGKSTVVTMVGKALEALGYSVCVAGNIGVPVLDVLTEVENVDVWVLELSSFQLETTHSLRSKIAVNLNVTEDHMDRYDSLDDYAMAKQRIYEGCEAAVYWLKDHRSKPIQGVRTLLPFGGDTKAHGRFYVSEDDSAVMDGQRRVVGVDELHIKGAHNLLNVAACLTIVAEFSKQDYRNALVAIRAFPGLPHRCQWVGSVSGASWFNDSKGTNVGSTVAAIKGLSDGAKGRLMLIAGGDAKGADFTELKSALEGRVTKAVLFGRDAKILADALQGVAALSIVETMQQAVEMLKGEVKDGDVVLFSPACASFDQFKNYEDRGRQFVAAVCAEEGA</sequence>
<dbReference type="Gene3D" id="3.90.190.20">
    <property type="entry name" value="Mur ligase, C-terminal domain"/>
    <property type="match status" value="1"/>
</dbReference>
<gene>
    <name evidence="7" type="primary">murD</name>
    <name evidence="11" type="ORF">Kalk_17410</name>
</gene>
<dbReference type="GO" id="GO:0005524">
    <property type="term" value="F:ATP binding"/>
    <property type="evidence" value="ECO:0007669"/>
    <property type="project" value="UniProtKB-UniRule"/>
</dbReference>
<dbReference type="InterPro" id="IPR004101">
    <property type="entry name" value="Mur_ligase_C"/>
</dbReference>
<feature type="domain" description="Mur ligase C-terminal" evidence="9">
    <location>
        <begin position="311"/>
        <end position="427"/>
    </location>
</feature>
<comment type="catalytic activity">
    <reaction evidence="7 8">
        <text>UDP-N-acetyl-alpha-D-muramoyl-L-alanine + D-glutamate + ATP = UDP-N-acetyl-alpha-D-muramoyl-L-alanyl-D-glutamate + ADP + phosphate + H(+)</text>
        <dbReference type="Rhea" id="RHEA:16429"/>
        <dbReference type="ChEBI" id="CHEBI:15378"/>
        <dbReference type="ChEBI" id="CHEBI:29986"/>
        <dbReference type="ChEBI" id="CHEBI:30616"/>
        <dbReference type="ChEBI" id="CHEBI:43474"/>
        <dbReference type="ChEBI" id="CHEBI:83898"/>
        <dbReference type="ChEBI" id="CHEBI:83900"/>
        <dbReference type="ChEBI" id="CHEBI:456216"/>
        <dbReference type="EC" id="6.3.2.9"/>
    </reaction>
</comment>
<feature type="binding site" evidence="7">
    <location>
        <begin position="119"/>
        <end position="125"/>
    </location>
    <ligand>
        <name>ATP</name>
        <dbReference type="ChEBI" id="CHEBI:30616"/>
    </ligand>
</feature>
<evidence type="ECO:0000259" key="10">
    <source>
        <dbReference type="Pfam" id="PF08245"/>
    </source>
</evidence>
<dbReference type="AlphaFoldDB" id="A0A2K9LP82"/>
<keyword evidence="4 7" id="KW-0436">Ligase</keyword>
<name>A0A2K9LP82_9GAMM</name>
<dbReference type="EMBL" id="CP022684">
    <property type="protein sequence ID" value="AUM14092.1"/>
    <property type="molecule type" value="Genomic_DNA"/>
</dbReference>
<comment type="pathway">
    <text evidence="2 7 8">Cell wall biogenesis; peptidoglycan biosynthesis.</text>
</comment>
<dbReference type="InterPro" id="IPR013221">
    <property type="entry name" value="Mur_ligase_cen"/>
</dbReference>
<dbReference type="PANTHER" id="PTHR43692">
    <property type="entry name" value="UDP-N-ACETYLMURAMOYLALANINE--D-GLUTAMATE LIGASE"/>
    <property type="match status" value="1"/>
</dbReference>
<evidence type="ECO:0000256" key="6">
    <source>
        <dbReference type="ARBA" id="ARBA00022840"/>
    </source>
</evidence>
<keyword evidence="12" id="KW-1185">Reference proteome</keyword>
<comment type="function">
    <text evidence="7 8">Cell wall formation. Catalyzes the addition of glutamate to the nucleotide precursor UDP-N-acetylmuramoyl-L-alanine (UMA).</text>
</comment>
<feature type="domain" description="Mur ligase central" evidence="10">
    <location>
        <begin position="117"/>
        <end position="287"/>
    </location>
</feature>
<dbReference type="GO" id="GO:0005737">
    <property type="term" value="C:cytoplasm"/>
    <property type="evidence" value="ECO:0007669"/>
    <property type="project" value="UniProtKB-SubCell"/>
</dbReference>
<dbReference type="KEGG" id="kak:Kalk_17410"/>
<evidence type="ECO:0000256" key="3">
    <source>
        <dbReference type="ARBA" id="ARBA00022490"/>
    </source>
</evidence>
<keyword evidence="5 7" id="KW-0547">Nucleotide-binding</keyword>
<dbReference type="Pfam" id="PF21799">
    <property type="entry name" value="MurD-like_N"/>
    <property type="match status" value="1"/>
</dbReference>
<dbReference type="UniPathway" id="UPA00219"/>
<dbReference type="SUPFAM" id="SSF53244">
    <property type="entry name" value="MurD-like peptide ligases, peptide-binding domain"/>
    <property type="match status" value="1"/>
</dbReference>
<protein>
    <recommendedName>
        <fullName evidence="7 8">UDP-N-acetylmuramoylalanine--D-glutamate ligase</fullName>
        <ecNumber evidence="7 8">6.3.2.9</ecNumber>
    </recommendedName>
    <alternativeName>
        <fullName evidence="7">D-glutamic acid-adding enzyme</fullName>
    </alternativeName>
    <alternativeName>
        <fullName evidence="7">UDP-N-acetylmuramoyl-L-alanyl-D-glutamate synthetase</fullName>
    </alternativeName>
</protein>
<organism evidence="11 12">
    <name type="scientific">Ketobacter alkanivorans</name>
    <dbReference type="NCBI Taxonomy" id="1917421"/>
    <lineage>
        <taxon>Bacteria</taxon>
        <taxon>Pseudomonadati</taxon>
        <taxon>Pseudomonadota</taxon>
        <taxon>Gammaproteobacteria</taxon>
        <taxon>Pseudomonadales</taxon>
        <taxon>Ketobacteraceae</taxon>
        <taxon>Ketobacter</taxon>
    </lineage>
</organism>
<accession>A0A2K9LP82</accession>
<keyword evidence="6 7" id="KW-0067">ATP-binding</keyword>
<dbReference type="Gene3D" id="3.40.50.720">
    <property type="entry name" value="NAD(P)-binding Rossmann-like Domain"/>
    <property type="match status" value="1"/>
</dbReference>
<evidence type="ECO:0000256" key="4">
    <source>
        <dbReference type="ARBA" id="ARBA00022598"/>
    </source>
</evidence>
<dbReference type="NCBIfam" id="TIGR01087">
    <property type="entry name" value="murD"/>
    <property type="match status" value="1"/>
</dbReference>
<dbReference type="PANTHER" id="PTHR43692:SF1">
    <property type="entry name" value="UDP-N-ACETYLMURAMOYLALANINE--D-GLUTAMATE LIGASE"/>
    <property type="match status" value="1"/>
</dbReference>